<evidence type="ECO:0000313" key="2">
    <source>
        <dbReference type="Proteomes" id="UP000078302"/>
    </source>
</evidence>
<name>A0A179BP89_ACIFR</name>
<evidence type="ECO:0008006" key="3">
    <source>
        <dbReference type="Google" id="ProtNLM"/>
    </source>
</evidence>
<keyword evidence="2" id="KW-1185">Reference proteome</keyword>
<dbReference type="InterPro" id="IPR025528">
    <property type="entry name" value="BrnA_antitoxin"/>
</dbReference>
<comment type="caution">
    <text evidence="1">The sequence shown here is derived from an EMBL/GenBank/DDBJ whole genome shotgun (WGS) entry which is preliminary data.</text>
</comment>
<reference evidence="1 2" key="1">
    <citation type="submission" date="2016-04" db="EMBL/GenBank/DDBJ databases">
        <title>Acidithiobacillus ferrooxidans genome sequencing and assembly.</title>
        <authorList>
            <person name="Zhou Z."/>
        </authorList>
    </citation>
    <scope>NUCLEOTIDE SEQUENCE [LARGE SCALE GENOMIC DNA]</scope>
    <source>
        <strain evidence="1 2">BY0502</strain>
    </source>
</reference>
<organism evidence="1 2">
    <name type="scientific">Acidithiobacillus ferrooxidans</name>
    <name type="common">Thiobacillus ferrooxidans</name>
    <dbReference type="NCBI Taxonomy" id="920"/>
    <lineage>
        <taxon>Bacteria</taxon>
        <taxon>Pseudomonadati</taxon>
        <taxon>Pseudomonadota</taxon>
        <taxon>Acidithiobacillia</taxon>
        <taxon>Acidithiobacillales</taxon>
        <taxon>Acidithiobacillaceae</taxon>
        <taxon>Acidithiobacillus</taxon>
    </lineage>
</organism>
<gene>
    <name evidence="1" type="ORF">A4H96_01970</name>
</gene>
<accession>A0A179BP89</accession>
<dbReference type="AlphaFoldDB" id="A0A179BP89"/>
<dbReference type="EMBL" id="LVXZ01000016">
    <property type="protein sequence ID" value="OAP93095.1"/>
    <property type="molecule type" value="Genomic_DNA"/>
</dbReference>
<dbReference type="Proteomes" id="UP000078302">
    <property type="component" value="Unassembled WGS sequence"/>
</dbReference>
<evidence type="ECO:0000313" key="1">
    <source>
        <dbReference type="EMBL" id="OAP93095.1"/>
    </source>
</evidence>
<protein>
    <recommendedName>
        <fullName evidence="3">BrnA antitoxin family protein</fullName>
    </recommendedName>
</protein>
<proteinExistence type="predicted"/>
<dbReference type="RefSeq" id="WP_081257978.1">
    <property type="nucleotide sequence ID" value="NZ_LVXZ01000016.1"/>
</dbReference>
<dbReference type="Pfam" id="PF14384">
    <property type="entry name" value="BrnA_antitoxin"/>
    <property type="match status" value="1"/>
</dbReference>
<dbReference type="OrthoDB" id="5297245at2"/>
<sequence length="112" mass="12990">MNAKRKSTVTVWKDEDEAQELTGVEFDHPQGRWKHGGEPIEEVQGKAAFREALKKKQVNMLIDADVLEFYRRKAGGRGYQTLINRTLRESMERNALLDAVRQVVREELHRPS</sequence>